<gene>
    <name evidence="11 12" type="primary">MRRF</name>
</gene>
<keyword evidence="5" id="KW-0809">Transit peptide</keyword>
<dbReference type="RefSeq" id="XP_033817245.1">
    <property type="nucleotide sequence ID" value="XM_033961354.1"/>
</dbReference>
<evidence type="ECO:0000256" key="4">
    <source>
        <dbReference type="ARBA" id="ARBA00022917"/>
    </source>
</evidence>
<evidence type="ECO:0000256" key="6">
    <source>
        <dbReference type="ARBA" id="ARBA00023128"/>
    </source>
</evidence>
<evidence type="ECO:0000256" key="7">
    <source>
        <dbReference type="ARBA" id="ARBA00033107"/>
    </source>
</evidence>
<evidence type="ECO:0000256" key="1">
    <source>
        <dbReference type="ARBA" id="ARBA00004173"/>
    </source>
</evidence>
<dbReference type="PANTHER" id="PTHR20982:SF3">
    <property type="entry name" value="MITOCHONDRIAL RIBOSOME RECYCLING FACTOR PSEUDO 1"/>
    <property type="match status" value="1"/>
</dbReference>
<dbReference type="AlphaFoldDB" id="A0A6P8SEN7"/>
<dbReference type="Proteomes" id="UP000515159">
    <property type="component" value="Chromosome 10"/>
</dbReference>
<proteinExistence type="inferred from homology"/>
<dbReference type="FunFam" id="1.10.132.20:FF:000003">
    <property type="entry name" value="ribosome-recycling factor, mitochondrial isoform X2"/>
    <property type="match status" value="1"/>
</dbReference>
<evidence type="ECO:0000313" key="10">
    <source>
        <dbReference type="Proteomes" id="UP000515159"/>
    </source>
</evidence>
<dbReference type="GeneID" id="117368070"/>
<evidence type="ECO:0000259" key="9">
    <source>
        <dbReference type="Pfam" id="PF01765"/>
    </source>
</evidence>
<dbReference type="Pfam" id="PF01765">
    <property type="entry name" value="RRF"/>
    <property type="match status" value="1"/>
</dbReference>
<evidence type="ECO:0000256" key="5">
    <source>
        <dbReference type="ARBA" id="ARBA00022946"/>
    </source>
</evidence>
<dbReference type="KEGG" id="gsh:117368070"/>
<keyword evidence="10" id="KW-1185">Reference proteome</keyword>
<comment type="function">
    <text evidence="8">Responsible for the disassembly of ribosomes from messenger RNA at the termination of mitochondrial protein biosynthesis. Acts in collaboration with GFM2. Promotes mitochondrial ribosome recycling by dissolution of intersubunit contacts.</text>
</comment>
<evidence type="ECO:0000256" key="8">
    <source>
        <dbReference type="ARBA" id="ARBA00055779"/>
    </source>
</evidence>
<comment type="subcellular location">
    <subcellularLocation>
        <location evidence="1">Mitochondrion</location>
    </subcellularLocation>
</comment>
<dbReference type="PANTHER" id="PTHR20982">
    <property type="entry name" value="RIBOSOME RECYCLING FACTOR"/>
    <property type="match status" value="1"/>
</dbReference>
<protein>
    <recommendedName>
        <fullName evidence="3">Ribosome-recycling factor, mitochondrial</fullName>
    </recommendedName>
    <alternativeName>
        <fullName evidence="7">Ribosome-releasing factor, mitochondrial</fullName>
    </alternativeName>
</protein>
<sequence length="262" mass="29082">MALRCVHRLNPLISASLLVMARPSLRTIKGNIAPFLFAHRQCEVQKTVLTRSLATKKSKAKGKGHTQSKVNINTSLVEDIIGLEEVKEEMQVVMESLKEDFSKNLSIRSSPGALESITVTTKDGKFPLNQLGQISVKSHQLLIVNMTDFPECTAAAVKALQESRMNLNPEVDGTVIRVPVPKVTREHRENLAKLAKQLTNKGKDSLRKVRSSAMAEVKKSKSMVSEDIIRLIEKQIQQMVDDTVAEMDKQLATKTKELLGSE</sequence>
<dbReference type="RefSeq" id="XP_033817246.1">
    <property type="nucleotide sequence ID" value="XM_033961355.1"/>
</dbReference>
<dbReference type="FunFam" id="3.30.1360.40:FF:000007">
    <property type="entry name" value="ribosome-recycling factor, mitochondrial isoform X1"/>
    <property type="match status" value="1"/>
</dbReference>
<dbReference type="Gene3D" id="1.10.132.20">
    <property type="entry name" value="Ribosome-recycling factor"/>
    <property type="match status" value="1"/>
</dbReference>
<feature type="domain" description="Ribosome recycling factor" evidence="9">
    <location>
        <begin position="97"/>
        <end position="259"/>
    </location>
</feature>
<dbReference type="Gene3D" id="3.30.1360.40">
    <property type="match status" value="1"/>
</dbReference>
<dbReference type="GO" id="GO:0006412">
    <property type="term" value="P:translation"/>
    <property type="evidence" value="ECO:0007669"/>
    <property type="project" value="UniProtKB-KW"/>
</dbReference>
<comment type="similarity">
    <text evidence="2">Belongs to the RRF family.</text>
</comment>
<dbReference type="SUPFAM" id="SSF55194">
    <property type="entry name" value="Ribosome recycling factor, RRF"/>
    <property type="match status" value="1"/>
</dbReference>
<accession>A0A6P8SEN7</accession>
<dbReference type="InterPro" id="IPR023584">
    <property type="entry name" value="Ribosome_recyc_fac_dom"/>
</dbReference>
<name>A0A6P8SEN7_GEOSA</name>
<dbReference type="CTD" id="92399"/>
<dbReference type="GO" id="GO:0043023">
    <property type="term" value="F:ribosomal large subunit binding"/>
    <property type="evidence" value="ECO:0007669"/>
    <property type="project" value="TreeGrafter"/>
</dbReference>
<keyword evidence="6" id="KW-0496">Mitochondrion</keyword>
<dbReference type="GO" id="GO:0005739">
    <property type="term" value="C:mitochondrion"/>
    <property type="evidence" value="ECO:0007669"/>
    <property type="project" value="UniProtKB-SubCell"/>
</dbReference>
<dbReference type="OrthoDB" id="407355at2759"/>
<keyword evidence="4" id="KW-0648">Protein biosynthesis</keyword>
<evidence type="ECO:0000313" key="11">
    <source>
        <dbReference type="RefSeq" id="XP_033817245.1"/>
    </source>
</evidence>
<organism evidence="10 11">
    <name type="scientific">Geotrypetes seraphini</name>
    <name type="common">Gaboon caecilian</name>
    <name type="synonym">Caecilia seraphini</name>
    <dbReference type="NCBI Taxonomy" id="260995"/>
    <lineage>
        <taxon>Eukaryota</taxon>
        <taxon>Metazoa</taxon>
        <taxon>Chordata</taxon>
        <taxon>Craniata</taxon>
        <taxon>Vertebrata</taxon>
        <taxon>Euteleostomi</taxon>
        <taxon>Amphibia</taxon>
        <taxon>Gymnophiona</taxon>
        <taxon>Geotrypetes</taxon>
    </lineage>
</organism>
<dbReference type="InterPro" id="IPR036191">
    <property type="entry name" value="RRF_sf"/>
</dbReference>
<dbReference type="InterPro" id="IPR002661">
    <property type="entry name" value="Ribosome_recyc_fac"/>
</dbReference>
<evidence type="ECO:0000313" key="12">
    <source>
        <dbReference type="RefSeq" id="XP_033817246.1"/>
    </source>
</evidence>
<reference evidence="11 12" key="1">
    <citation type="submission" date="2025-04" db="UniProtKB">
        <authorList>
            <consortium name="RefSeq"/>
        </authorList>
    </citation>
    <scope>IDENTIFICATION</scope>
</reference>
<evidence type="ECO:0000256" key="3">
    <source>
        <dbReference type="ARBA" id="ARBA00020581"/>
    </source>
</evidence>
<evidence type="ECO:0000256" key="2">
    <source>
        <dbReference type="ARBA" id="ARBA00005912"/>
    </source>
</evidence>